<name>W8P6B4_9EURY</name>
<organism evidence="1 2">
    <name type="scientific">Thermococcus nautili</name>
    <dbReference type="NCBI Taxonomy" id="195522"/>
    <lineage>
        <taxon>Archaea</taxon>
        <taxon>Methanobacteriati</taxon>
        <taxon>Methanobacteriota</taxon>
        <taxon>Thermococci</taxon>
        <taxon>Thermococcales</taxon>
        <taxon>Thermococcaceae</taxon>
        <taxon>Thermococcus</taxon>
    </lineage>
</organism>
<dbReference type="KEGG" id="tnu:BD01_1454"/>
<dbReference type="EMBL" id="CP007264">
    <property type="protein sequence ID" value="AHL23065.1"/>
    <property type="molecule type" value="Genomic_DNA"/>
</dbReference>
<gene>
    <name evidence="1" type="ORF">BD01_1454</name>
</gene>
<evidence type="ECO:0000313" key="1">
    <source>
        <dbReference type="EMBL" id="AHL23065.1"/>
    </source>
</evidence>
<dbReference type="Proteomes" id="UP000019434">
    <property type="component" value="Chromosome"/>
</dbReference>
<dbReference type="AlphaFoldDB" id="W8P6B4"/>
<keyword evidence="2" id="KW-1185">Reference proteome</keyword>
<reference evidence="1 2" key="1">
    <citation type="submission" date="2014-02" db="EMBL/GenBank/DDBJ databases">
        <title>Genome Sequence of an Hyperthermophilic Archaeon, Thermococcus nautili 30-1, producing viral vesicles.</title>
        <authorList>
            <person name="Oberto J."/>
            <person name="Gaudin M."/>
            <person name="Cossu M."/>
            <person name="Gorlas A."/>
            <person name="Slesarev A."/>
            <person name="Marguet E."/>
            <person name="Forterre P."/>
        </authorList>
    </citation>
    <scope>NUCLEOTIDE SEQUENCE [LARGE SCALE GENOMIC DNA]</scope>
    <source>
        <strain evidence="1 2">30-1</strain>
    </source>
</reference>
<dbReference type="RefSeq" id="WP_042691299.1">
    <property type="nucleotide sequence ID" value="NZ_CP007264.1"/>
</dbReference>
<dbReference type="HOGENOM" id="CLU_1232820_0_0_2"/>
<evidence type="ECO:0000313" key="2">
    <source>
        <dbReference type="Proteomes" id="UP000019434"/>
    </source>
</evidence>
<proteinExistence type="predicted"/>
<dbReference type="GeneID" id="82170463"/>
<dbReference type="STRING" id="195522.BD01_1454"/>
<protein>
    <submittedName>
        <fullName evidence="1">Uncharacterized protein</fullName>
    </submittedName>
</protein>
<sequence length="224" mass="25744">MKIIFTEGPLDVLLIRSILVKVFCLEDITRSDYASPIRRHFRNLLINFQVDGVIRIVRTPNDESIVIASVEGKDNFLKIASAIKPLRRVAEEIHETLNGVIFVGDRDAWSILNRLNNPKGEVPVSTLAYEGYMEDLLFKIFKNVEKELDSLELEVYKKVLGPVSKFKDIDGDTWKKRKLSLLHLVFGPRCFENLFENLCSKLTDKWRGVEEISHLADLLEVSKE</sequence>
<dbReference type="eggNOG" id="ENOG502N5B6">
    <property type="taxonomic scope" value="Archaea"/>
</dbReference>
<accession>W8P6B4</accession>